<evidence type="ECO:0000256" key="4">
    <source>
        <dbReference type="ARBA" id="ARBA00022927"/>
    </source>
</evidence>
<dbReference type="GO" id="GO:0043952">
    <property type="term" value="P:protein transport by the Sec complex"/>
    <property type="evidence" value="ECO:0007669"/>
    <property type="project" value="UniProtKB-UniRule"/>
</dbReference>
<evidence type="ECO:0000256" key="8">
    <source>
        <dbReference type="HAMAP-Rule" id="MF_00422"/>
    </source>
</evidence>
<dbReference type="InterPro" id="IPR001901">
    <property type="entry name" value="Translocase_SecE/Sec61-g"/>
</dbReference>
<organism evidence="10 11">
    <name type="scientific">Faecalibacillus faecis</name>
    <dbReference type="NCBI Taxonomy" id="1982628"/>
    <lineage>
        <taxon>Bacteria</taxon>
        <taxon>Bacillati</taxon>
        <taxon>Bacillota</taxon>
        <taxon>Erysipelotrichia</taxon>
        <taxon>Erysipelotrichales</taxon>
        <taxon>Coprobacillaceae</taxon>
        <taxon>Faecalibacillus</taxon>
    </lineage>
</organism>
<dbReference type="InterPro" id="IPR038379">
    <property type="entry name" value="SecE_sf"/>
</dbReference>
<comment type="caution">
    <text evidence="10">The sequence shown here is derived from an EMBL/GenBank/DDBJ whole genome shotgun (WGS) entry which is preliminary data.</text>
</comment>
<keyword evidence="5 8" id="KW-1133">Transmembrane helix</keyword>
<reference evidence="10" key="2">
    <citation type="journal article" date="2019" name="Int. J. Syst. Evol. Microbiol.">
        <title>Faecalibacillus intestinalis gen. nov., sp. nov. and Faecalibacillus faecis sp. nov., isolated from human faeces.</title>
        <authorList>
            <person name="Seo B."/>
            <person name="Jeon K."/>
            <person name="Baek I."/>
            <person name="Lee Y.M."/>
            <person name="Baek K."/>
            <person name="Ko G."/>
        </authorList>
    </citation>
    <scope>NUCLEOTIDE SEQUENCE</scope>
    <source>
        <strain evidence="10">SNUG30370</strain>
    </source>
</reference>
<dbReference type="InterPro" id="IPR005807">
    <property type="entry name" value="SecE_bac"/>
</dbReference>
<evidence type="ECO:0000256" key="2">
    <source>
        <dbReference type="ARBA" id="ARBA00022448"/>
    </source>
</evidence>
<keyword evidence="11" id="KW-1185">Reference proteome</keyword>
<evidence type="ECO:0000313" key="9">
    <source>
        <dbReference type="EMBL" id="MCB8610735.1"/>
    </source>
</evidence>
<dbReference type="EMBL" id="JAJDKZ010000024">
    <property type="protein sequence ID" value="MCB8610735.1"/>
    <property type="molecule type" value="Genomic_DNA"/>
</dbReference>
<comment type="similarity">
    <text evidence="8">Belongs to the SecE/SEC61-gamma family.</text>
</comment>
<sequence length="79" mass="9226">MFGKKAETEVVEEVEHELRFKEWFNLKGIREEIKKVHWLTKKELFNNSVVVLVFTFVMGLFFFGGDAVIAFILKALGMD</sequence>
<name>A0A2T3FWA1_9FIRM</name>
<dbReference type="AlphaFoldDB" id="A0A2T3FWA1"/>
<dbReference type="EMBL" id="PYLP01000013">
    <property type="protein sequence ID" value="PST39555.1"/>
    <property type="molecule type" value="Genomic_DNA"/>
</dbReference>
<evidence type="ECO:0000256" key="7">
    <source>
        <dbReference type="ARBA" id="ARBA00023136"/>
    </source>
</evidence>
<dbReference type="NCBIfam" id="TIGR00964">
    <property type="entry name" value="secE_bact"/>
    <property type="match status" value="1"/>
</dbReference>
<comment type="function">
    <text evidence="8">Essential subunit of the Sec protein translocation channel SecYEG. Clamps together the 2 halves of SecY. May contact the channel plug during translocation.</text>
</comment>
<dbReference type="GO" id="GO:0006605">
    <property type="term" value="P:protein targeting"/>
    <property type="evidence" value="ECO:0007669"/>
    <property type="project" value="UniProtKB-UniRule"/>
</dbReference>
<comment type="subunit">
    <text evidence="8">Component of the Sec protein translocase complex. Heterotrimer consisting of SecY, SecE and SecG subunits. The heterotrimers can form oligomers, although 1 heterotrimer is thought to be able to translocate proteins. Interacts with the ribosome. Interacts with SecDF, and other proteins may be involved. Interacts with SecA.</text>
</comment>
<evidence type="ECO:0000256" key="6">
    <source>
        <dbReference type="ARBA" id="ARBA00023010"/>
    </source>
</evidence>
<keyword evidence="6 8" id="KW-0811">Translocation</keyword>
<protein>
    <recommendedName>
        <fullName evidence="8">Protein translocase subunit SecE</fullName>
    </recommendedName>
</protein>
<dbReference type="GeneID" id="77471347"/>
<dbReference type="RefSeq" id="WP_048924695.1">
    <property type="nucleotide sequence ID" value="NZ_DAWBWI010000155.1"/>
</dbReference>
<dbReference type="HAMAP" id="MF_00422">
    <property type="entry name" value="SecE"/>
    <property type="match status" value="1"/>
</dbReference>
<evidence type="ECO:0000313" key="10">
    <source>
        <dbReference type="EMBL" id="PST39555.1"/>
    </source>
</evidence>
<dbReference type="GO" id="GO:0009306">
    <property type="term" value="P:protein secretion"/>
    <property type="evidence" value="ECO:0007669"/>
    <property type="project" value="UniProtKB-UniRule"/>
</dbReference>
<keyword evidence="8" id="KW-1003">Cell membrane</keyword>
<dbReference type="Gene3D" id="1.20.5.1030">
    <property type="entry name" value="Preprotein translocase secy subunit"/>
    <property type="match status" value="1"/>
</dbReference>
<dbReference type="Proteomes" id="UP000241201">
    <property type="component" value="Unassembled WGS sequence"/>
</dbReference>
<dbReference type="Proteomes" id="UP001198439">
    <property type="component" value="Unassembled WGS sequence"/>
</dbReference>
<dbReference type="GO" id="GO:0005886">
    <property type="term" value="C:plasma membrane"/>
    <property type="evidence" value="ECO:0007669"/>
    <property type="project" value="UniProtKB-SubCell"/>
</dbReference>
<keyword evidence="3 8" id="KW-0812">Transmembrane</keyword>
<reference evidence="9" key="3">
    <citation type="submission" date="2021-10" db="EMBL/GenBank/DDBJ databases">
        <title>Collection of gut derived symbiotic bacterial strains cultured from healthy donors.</title>
        <authorList>
            <person name="Lin H."/>
            <person name="Littmann E."/>
            <person name="Kohout C."/>
            <person name="Pamer E.G."/>
        </authorList>
    </citation>
    <scope>NUCLEOTIDE SEQUENCE</scope>
    <source>
        <strain evidence="9">DFI.4.48</strain>
    </source>
</reference>
<keyword evidence="4 8" id="KW-0653">Protein transport</keyword>
<reference evidence="11" key="1">
    <citation type="submission" date="2018-03" db="EMBL/GenBank/DDBJ databases">
        <title>Lachnoclostridium SNUG30370 gen.nov., sp.nov., isolated from human faeces.</title>
        <authorList>
            <person name="Seo B."/>
            <person name="Jeon K."/>
            <person name="Ko G."/>
        </authorList>
    </citation>
    <scope>NUCLEOTIDE SEQUENCE [LARGE SCALE GENOMIC DNA]</scope>
    <source>
        <strain evidence="11">SNUG30370</strain>
    </source>
</reference>
<dbReference type="Pfam" id="PF00584">
    <property type="entry name" value="SecE"/>
    <property type="match status" value="1"/>
</dbReference>
<evidence type="ECO:0000313" key="11">
    <source>
        <dbReference type="Proteomes" id="UP000241201"/>
    </source>
</evidence>
<evidence type="ECO:0000256" key="3">
    <source>
        <dbReference type="ARBA" id="ARBA00022692"/>
    </source>
</evidence>
<evidence type="ECO:0000256" key="5">
    <source>
        <dbReference type="ARBA" id="ARBA00022989"/>
    </source>
</evidence>
<comment type="subcellular location">
    <subcellularLocation>
        <location evidence="8">Cell membrane</location>
        <topology evidence="8">Single-pass membrane protein</topology>
    </subcellularLocation>
    <subcellularLocation>
        <location evidence="1">Membrane</location>
    </subcellularLocation>
</comment>
<keyword evidence="2 8" id="KW-0813">Transport</keyword>
<evidence type="ECO:0000256" key="1">
    <source>
        <dbReference type="ARBA" id="ARBA00004370"/>
    </source>
</evidence>
<gene>
    <name evidence="8 10" type="primary">secE</name>
    <name evidence="10" type="ORF">C7U55_09610</name>
    <name evidence="9" type="ORF">LJD69_09030</name>
</gene>
<proteinExistence type="inferred from homology"/>
<accession>A0A2T3FWA1</accession>
<dbReference type="GO" id="GO:0065002">
    <property type="term" value="P:intracellular protein transmembrane transport"/>
    <property type="evidence" value="ECO:0007669"/>
    <property type="project" value="UniProtKB-UniRule"/>
</dbReference>
<feature type="transmembrane region" description="Helical" evidence="8">
    <location>
        <begin position="49"/>
        <end position="73"/>
    </location>
</feature>
<dbReference type="GO" id="GO:0008320">
    <property type="term" value="F:protein transmembrane transporter activity"/>
    <property type="evidence" value="ECO:0007669"/>
    <property type="project" value="UniProtKB-UniRule"/>
</dbReference>
<keyword evidence="7 8" id="KW-0472">Membrane</keyword>